<keyword evidence="1" id="KW-0472">Membrane</keyword>
<organism evidence="2 3">
    <name type="scientific">Methylorubrum rhodinum</name>
    <dbReference type="NCBI Taxonomy" id="29428"/>
    <lineage>
        <taxon>Bacteria</taxon>
        <taxon>Pseudomonadati</taxon>
        <taxon>Pseudomonadota</taxon>
        <taxon>Alphaproteobacteria</taxon>
        <taxon>Hyphomicrobiales</taxon>
        <taxon>Methylobacteriaceae</taxon>
        <taxon>Methylorubrum</taxon>
    </lineage>
</organism>
<feature type="transmembrane region" description="Helical" evidence="1">
    <location>
        <begin position="14"/>
        <end position="33"/>
    </location>
</feature>
<evidence type="ECO:0000313" key="2">
    <source>
        <dbReference type="EMBL" id="MBB5758878.1"/>
    </source>
</evidence>
<keyword evidence="1" id="KW-0812">Transmembrane</keyword>
<protein>
    <submittedName>
        <fullName evidence="2">Uncharacterized protein</fullName>
    </submittedName>
</protein>
<feature type="transmembrane region" description="Helical" evidence="1">
    <location>
        <begin position="78"/>
        <end position="99"/>
    </location>
</feature>
<keyword evidence="1" id="KW-1133">Transmembrane helix</keyword>
<dbReference type="EMBL" id="JACHOP010000017">
    <property type="protein sequence ID" value="MBB5758878.1"/>
    <property type="molecule type" value="Genomic_DNA"/>
</dbReference>
<reference evidence="2 3" key="1">
    <citation type="submission" date="2020-08" db="EMBL/GenBank/DDBJ databases">
        <title>Genomic Encyclopedia of Type Strains, Phase IV (KMG-IV): sequencing the most valuable type-strain genomes for metagenomic binning, comparative biology and taxonomic classification.</title>
        <authorList>
            <person name="Goeker M."/>
        </authorList>
    </citation>
    <scope>NUCLEOTIDE SEQUENCE [LARGE SCALE GENOMIC DNA]</scope>
    <source>
        <strain evidence="2 3">DSM 2163</strain>
    </source>
</reference>
<feature type="transmembrane region" description="Helical" evidence="1">
    <location>
        <begin position="145"/>
        <end position="162"/>
    </location>
</feature>
<dbReference type="AlphaFoldDB" id="A0A840ZPA5"/>
<feature type="transmembrane region" description="Helical" evidence="1">
    <location>
        <begin position="40"/>
        <end position="58"/>
    </location>
</feature>
<proteinExistence type="predicted"/>
<name>A0A840ZPA5_9HYPH</name>
<gene>
    <name evidence="2" type="ORF">HNR00_003605</name>
</gene>
<evidence type="ECO:0000256" key="1">
    <source>
        <dbReference type="SAM" id="Phobius"/>
    </source>
</evidence>
<evidence type="ECO:0000313" key="3">
    <source>
        <dbReference type="Proteomes" id="UP000583454"/>
    </source>
</evidence>
<keyword evidence="3" id="KW-1185">Reference proteome</keyword>
<dbReference type="RefSeq" id="WP_183571685.1">
    <property type="nucleotide sequence ID" value="NZ_JACHOP010000017.1"/>
</dbReference>
<dbReference type="Proteomes" id="UP000583454">
    <property type="component" value="Unassembled WGS sequence"/>
</dbReference>
<feature type="transmembrane region" description="Helical" evidence="1">
    <location>
        <begin position="111"/>
        <end position="133"/>
    </location>
</feature>
<accession>A0A840ZPA5</accession>
<sequence length="197" mass="21281">MMIYKDGPEGIRGVLYLTALVLFLGYQTINVFVPNADMIVAARILAAGFYSAVIYVYAPHAWEAVRRPKPEGADFLVVGIVLSFLSHLGQTVYAIVYRLAEAPKWLLNAEVVAPIVLLSMLAATLHVCAPGLIQGEVPRRQRIVFGVWVGLAVLLVGAVLATRPDIGPVIERARPWIGDFWRTGAMPGAVPTGPPPA</sequence>
<comment type="caution">
    <text evidence="2">The sequence shown here is derived from an EMBL/GenBank/DDBJ whole genome shotgun (WGS) entry which is preliminary data.</text>
</comment>